<dbReference type="AlphaFoldDB" id="A0A3L6R5P2"/>
<name>A0A3L6R5P2_PANMI</name>
<dbReference type="EMBL" id="PQIB02000010">
    <property type="protein sequence ID" value="RLM93707.1"/>
    <property type="molecule type" value="Genomic_DNA"/>
</dbReference>
<evidence type="ECO:0000313" key="1">
    <source>
        <dbReference type="EMBL" id="RLM93707.1"/>
    </source>
</evidence>
<organism evidence="1 2">
    <name type="scientific">Panicum miliaceum</name>
    <name type="common">Proso millet</name>
    <name type="synonym">Broomcorn millet</name>
    <dbReference type="NCBI Taxonomy" id="4540"/>
    <lineage>
        <taxon>Eukaryota</taxon>
        <taxon>Viridiplantae</taxon>
        <taxon>Streptophyta</taxon>
        <taxon>Embryophyta</taxon>
        <taxon>Tracheophyta</taxon>
        <taxon>Spermatophyta</taxon>
        <taxon>Magnoliopsida</taxon>
        <taxon>Liliopsida</taxon>
        <taxon>Poales</taxon>
        <taxon>Poaceae</taxon>
        <taxon>PACMAD clade</taxon>
        <taxon>Panicoideae</taxon>
        <taxon>Panicodae</taxon>
        <taxon>Paniceae</taxon>
        <taxon>Panicinae</taxon>
        <taxon>Panicum</taxon>
        <taxon>Panicum sect. Panicum</taxon>
    </lineage>
</organism>
<evidence type="ECO:0000313" key="2">
    <source>
        <dbReference type="Proteomes" id="UP000275267"/>
    </source>
</evidence>
<accession>A0A3L6R5P2</accession>
<dbReference type="Proteomes" id="UP000275267">
    <property type="component" value="Unassembled WGS sequence"/>
</dbReference>
<gene>
    <name evidence="1" type="ORF">C2845_PM08G30790</name>
</gene>
<protein>
    <submittedName>
        <fullName evidence="1">Uncharacterized protein</fullName>
    </submittedName>
</protein>
<reference evidence="2" key="1">
    <citation type="journal article" date="2019" name="Nat. Commun.">
        <title>The genome of broomcorn millet.</title>
        <authorList>
            <person name="Zou C."/>
            <person name="Miki D."/>
            <person name="Li D."/>
            <person name="Tang Q."/>
            <person name="Xiao L."/>
            <person name="Rajput S."/>
            <person name="Deng P."/>
            <person name="Jia W."/>
            <person name="Huang R."/>
            <person name="Zhang M."/>
            <person name="Sun Y."/>
            <person name="Hu J."/>
            <person name="Fu X."/>
            <person name="Schnable P.S."/>
            <person name="Li F."/>
            <person name="Zhang H."/>
            <person name="Feng B."/>
            <person name="Zhu X."/>
            <person name="Liu R."/>
            <person name="Schnable J.C."/>
            <person name="Zhu J.-K."/>
            <person name="Zhang H."/>
        </authorList>
    </citation>
    <scope>NUCLEOTIDE SEQUENCE [LARGE SCALE GENOMIC DNA]</scope>
</reference>
<keyword evidence="2" id="KW-1185">Reference proteome</keyword>
<sequence length="65" mass="7361">MPEAPKLKFFVKRWRSLKGIEPFNPSAPIECLDRSLKTIMLPATIFRSEATSRVCQVLRGESKGP</sequence>
<proteinExistence type="predicted"/>
<comment type="caution">
    <text evidence="1">The sequence shown here is derived from an EMBL/GenBank/DDBJ whole genome shotgun (WGS) entry which is preliminary data.</text>
</comment>